<evidence type="ECO:0000313" key="4">
    <source>
        <dbReference type="Proteomes" id="UP000255108"/>
    </source>
</evidence>
<dbReference type="PANTHER" id="PTHR36444">
    <property type="entry name" value="TRANSCRIPTIONAL REGULATOR PROTEIN YOBU-RELATED"/>
    <property type="match status" value="1"/>
</dbReference>
<evidence type="ECO:0000313" key="2">
    <source>
        <dbReference type="EMBL" id="STQ91150.1"/>
    </source>
</evidence>
<name>A0A377Q8T9_9NEIS</name>
<dbReference type="SMART" id="SM00871">
    <property type="entry name" value="AraC_E_bind"/>
    <property type="match status" value="1"/>
</dbReference>
<gene>
    <name evidence="3" type="ORF">EV682_103362</name>
    <name evidence="2" type="ORF">NCTC11159_02222</name>
</gene>
<protein>
    <submittedName>
        <fullName evidence="2">DNA gyrase inhibitor</fullName>
    </submittedName>
    <submittedName>
        <fullName evidence="3">Transcriptional regulator YdeE</fullName>
    </submittedName>
</protein>
<dbReference type="InterPro" id="IPR029442">
    <property type="entry name" value="GyrI-like"/>
</dbReference>
<dbReference type="InterPro" id="IPR053182">
    <property type="entry name" value="YobU-like_regulator"/>
</dbReference>
<keyword evidence="5" id="KW-1185">Reference proteome</keyword>
<evidence type="ECO:0000313" key="3">
    <source>
        <dbReference type="EMBL" id="TCU88778.1"/>
    </source>
</evidence>
<dbReference type="Proteomes" id="UP000295794">
    <property type="component" value="Unassembled WGS sequence"/>
</dbReference>
<organism evidence="2 4">
    <name type="scientific">Iodobacter fluviatilis</name>
    <dbReference type="NCBI Taxonomy" id="537"/>
    <lineage>
        <taxon>Bacteria</taxon>
        <taxon>Pseudomonadati</taxon>
        <taxon>Pseudomonadota</taxon>
        <taxon>Betaproteobacteria</taxon>
        <taxon>Neisseriales</taxon>
        <taxon>Chitinibacteraceae</taxon>
        <taxon>Iodobacter</taxon>
    </lineage>
</organism>
<feature type="domain" description="AraC effector-binding" evidence="1">
    <location>
        <begin position="1"/>
        <end position="141"/>
    </location>
</feature>
<dbReference type="OrthoDB" id="5337216at2"/>
<sequence>MLLAGLRHQHGFAESIKSQPEQWQRFHLLLPLAGQQGSNIYGVMCGHDPVHGFEYMCCAEVASLQDLPADMGRMRISSQQYAVFNHSGPLAQLGAIWGAICNEWLPHSAYQSAHKPDFEIYDAAFNWDTGMGEIEIWISITDK</sequence>
<evidence type="ECO:0000259" key="1">
    <source>
        <dbReference type="SMART" id="SM00871"/>
    </source>
</evidence>
<proteinExistence type="predicted"/>
<dbReference type="InterPro" id="IPR010499">
    <property type="entry name" value="AraC_E-bd"/>
</dbReference>
<accession>A0A377Q8T9</accession>
<dbReference type="EMBL" id="SMBT01000003">
    <property type="protein sequence ID" value="TCU88778.1"/>
    <property type="molecule type" value="Genomic_DNA"/>
</dbReference>
<dbReference type="InterPro" id="IPR011256">
    <property type="entry name" value="Reg_factor_effector_dom_sf"/>
</dbReference>
<dbReference type="AlphaFoldDB" id="A0A377Q8T9"/>
<reference evidence="2 4" key="1">
    <citation type="submission" date="2018-06" db="EMBL/GenBank/DDBJ databases">
        <authorList>
            <consortium name="Pathogen Informatics"/>
            <person name="Doyle S."/>
        </authorList>
    </citation>
    <scope>NUCLEOTIDE SEQUENCE [LARGE SCALE GENOMIC DNA]</scope>
    <source>
        <strain evidence="2 4">NCTC11159</strain>
    </source>
</reference>
<dbReference type="Proteomes" id="UP000255108">
    <property type="component" value="Unassembled WGS sequence"/>
</dbReference>
<dbReference type="EMBL" id="UGHR01000001">
    <property type="protein sequence ID" value="STQ91150.1"/>
    <property type="molecule type" value="Genomic_DNA"/>
</dbReference>
<dbReference type="Gene3D" id="3.20.80.10">
    <property type="entry name" value="Regulatory factor, effector binding domain"/>
    <property type="match status" value="1"/>
</dbReference>
<dbReference type="Pfam" id="PF06445">
    <property type="entry name" value="GyrI-like"/>
    <property type="match status" value="1"/>
</dbReference>
<dbReference type="SUPFAM" id="SSF55136">
    <property type="entry name" value="Probable bacterial effector-binding domain"/>
    <property type="match status" value="1"/>
</dbReference>
<reference evidence="3 5" key="2">
    <citation type="submission" date="2019-03" db="EMBL/GenBank/DDBJ databases">
        <title>Genomic Encyclopedia of Type Strains, Phase IV (KMG-IV): sequencing the most valuable type-strain genomes for metagenomic binning, comparative biology and taxonomic classification.</title>
        <authorList>
            <person name="Goeker M."/>
        </authorList>
    </citation>
    <scope>NUCLEOTIDE SEQUENCE [LARGE SCALE GENOMIC DNA]</scope>
    <source>
        <strain evidence="3 5">DSM 3764</strain>
    </source>
</reference>
<evidence type="ECO:0000313" key="5">
    <source>
        <dbReference type="Proteomes" id="UP000295794"/>
    </source>
</evidence>
<dbReference type="PANTHER" id="PTHR36444:SF2">
    <property type="entry name" value="TRANSCRIPTIONAL REGULATOR PROTEIN YOBU-RELATED"/>
    <property type="match status" value="1"/>
</dbReference>